<gene>
    <name evidence="9" type="ORF">BJ085DRAFT_15367</name>
</gene>
<keyword evidence="4" id="KW-0493">Microtubule</keyword>
<dbReference type="InterPro" id="IPR042241">
    <property type="entry name" value="GCP_C_sf"/>
</dbReference>
<dbReference type="InterPro" id="IPR007259">
    <property type="entry name" value="GCP"/>
</dbReference>
<dbReference type="PANTHER" id="PTHR19302">
    <property type="entry name" value="GAMMA TUBULIN COMPLEX PROTEIN"/>
    <property type="match status" value="1"/>
</dbReference>
<evidence type="ECO:0000256" key="6">
    <source>
        <dbReference type="SAM" id="MobiDB-lite"/>
    </source>
</evidence>
<dbReference type="Pfam" id="PF04130">
    <property type="entry name" value="GCP_C_terminal"/>
    <property type="match status" value="1"/>
</dbReference>
<dbReference type="EMBL" id="ML002388">
    <property type="protein sequence ID" value="RKP38244.1"/>
    <property type="molecule type" value="Genomic_DNA"/>
</dbReference>
<dbReference type="GO" id="GO:0051011">
    <property type="term" value="F:microtubule minus-end binding"/>
    <property type="evidence" value="ECO:0007669"/>
    <property type="project" value="TreeGrafter"/>
</dbReference>
<sequence>MTPSVVADEAQISDLIKKKLARDASQMQNALRFSQLYARIQSKDVLTQRWSILYLLYSLSNSNAPADSNLAPARPPQPRPLSKYVDHTTAQPASPAPLSQLVPSTSTASELDLMTDLVYAFQGIDGQLIHYDRHQGAFRLPDSCRMDAPVRALVHHLATLGEYFRQVKGYIVLMRKTPSVGHVVQSFTAYLDQELTEHLKFVALLENQLEATATDASAVWTMAARTGLTLRRLKVWLQPAFKKLHFFAQLAEKCRDKRAGPILNEIHIYTDHGDPFIRDLANDILKTISVPFYEIVEHWIYNGELLDPHQESFIAVISESNTNAWKSKFELSVLNIPIFIQTVVATKIFLIGKSVHFLRFHCQDGAWINQQCRVLRNEIVLSYADSFAVEVSIDRVYRTVCRRLLDVMFNKYKLMDHFWAMKRYLLLGQGDFVQCLLKSIGPELSKPAGQVYRHNLNAGMESAIRASNAQYEDPVILRQLDFHLLQKANGDAGWDIFELQYVVPPPMDQFLLQESIKPYSKLFAFLWKLKYVEHELSKLWRKQTTCSRTVRRVPFLAGDIHRCHIATHEMTHFLNQLQCFILYEVIEKAWTAFMYRINKGLDDLDLLIAAHKVYIMSITKLLVHKRVNYLQGMVKILDVIFQFRNAVDNLYDFALMEANRYSASSTKAATTTRSTRKPGGNTNNPPSAAENSETPRVPERLLVIRQQYTTAIETFQRRVTDLLTNLTEQQDANLKFLAVRLNFNEVYQVPVAASSSRSRMSLNGSFSSVDGHQSA</sequence>
<dbReference type="GO" id="GO:0000922">
    <property type="term" value="C:spindle pole"/>
    <property type="evidence" value="ECO:0007669"/>
    <property type="project" value="InterPro"/>
</dbReference>
<dbReference type="GO" id="GO:0000278">
    <property type="term" value="P:mitotic cell cycle"/>
    <property type="evidence" value="ECO:0007669"/>
    <property type="project" value="TreeGrafter"/>
</dbReference>
<proteinExistence type="inferred from homology"/>
<feature type="region of interest" description="Disordered" evidence="6">
    <location>
        <begin position="66"/>
        <end position="101"/>
    </location>
</feature>
<evidence type="ECO:0000259" key="8">
    <source>
        <dbReference type="Pfam" id="PF17681"/>
    </source>
</evidence>
<dbReference type="STRING" id="215637.A0A4P9ZX52"/>
<feature type="compositionally biased region" description="Polar residues" evidence="6">
    <location>
        <begin position="680"/>
        <end position="694"/>
    </location>
</feature>
<dbReference type="InterPro" id="IPR041470">
    <property type="entry name" value="GCP_N"/>
</dbReference>
<dbReference type="GO" id="GO:0043015">
    <property type="term" value="F:gamma-tubulin binding"/>
    <property type="evidence" value="ECO:0007669"/>
    <property type="project" value="InterPro"/>
</dbReference>
<dbReference type="PANTHER" id="PTHR19302:SF14">
    <property type="entry name" value="GAMMA-TUBULIN COMPLEX COMPONENT 3"/>
    <property type="match status" value="1"/>
</dbReference>
<dbReference type="Gene3D" id="1.20.120.1900">
    <property type="entry name" value="Gamma-tubulin complex, C-terminal domain"/>
    <property type="match status" value="1"/>
</dbReference>
<evidence type="ECO:0000256" key="2">
    <source>
        <dbReference type="ARBA" id="ARBA00010337"/>
    </source>
</evidence>
<feature type="region of interest" description="Disordered" evidence="6">
    <location>
        <begin position="666"/>
        <end position="696"/>
    </location>
</feature>
<dbReference type="GO" id="GO:0051321">
    <property type="term" value="P:meiotic cell cycle"/>
    <property type="evidence" value="ECO:0007669"/>
    <property type="project" value="TreeGrafter"/>
</dbReference>
<dbReference type="GO" id="GO:0031122">
    <property type="term" value="P:cytoplasmic microtubule organization"/>
    <property type="evidence" value="ECO:0007669"/>
    <property type="project" value="TreeGrafter"/>
</dbReference>
<feature type="domain" description="Gamma tubulin complex component C-terminal" evidence="7">
    <location>
        <begin position="414"/>
        <end position="747"/>
    </location>
</feature>
<feature type="domain" description="Gamma tubulin complex component protein N-terminal" evidence="8">
    <location>
        <begin position="115"/>
        <end position="411"/>
    </location>
</feature>
<evidence type="ECO:0000259" key="7">
    <source>
        <dbReference type="Pfam" id="PF04130"/>
    </source>
</evidence>
<accession>A0A4P9ZX52</accession>
<comment type="subcellular location">
    <subcellularLocation>
        <location evidence="1">Cytoplasm</location>
        <location evidence="1">Cytoskeleton</location>
    </subcellularLocation>
</comment>
<dbReference type="Proteomes" id="UP000268162">
    <property type="component" value="Unassembled WGS sequence"/>
</dbReference>
<evidence type="ECO:0000256" key="1">
    <source>
        <dbReference type="ARBA" id="ARBA00004245"/>
    </source>
</evidence>
<evidence type="ECO:0000313" key="10">
    <source>
        <dbReference type="Proteomes" id="UP000268162"/>
    </source>
</evidence>
<evidence type="ECO:0000313" key="9">
    <source>
        <dbReference type="EMBL" id="RKP38244.1"/>
    </source>
</evidence>
<keyword evidence="3" id="KW-0963">Cytoplasm</keyword>
<comment type="similarity">
    <text evidence="2">Belongs to the TUBGCP family.</text>
</comment>
<dbReference type="GO" id="GO:0005874">
    <property type="term" value="C:microtubule"/>
    <property type="evidence" value="ECO:0007669"/>
    <property type="project" value="UniProtKB-KW"/>
</dbReference>
<dbReference type="AlphaFoldDB" id="A0A4P9ZX52"/>
<evidence type="ECO:0000256" key="4">
    <source>
        <dbReference type="ARBA" id="ARBA00022701"/>
    </source>
</evidence>
<dbReference type="Pfam" id="PF17681">
    <property type="entry name" value="GCP_N_terminal"/>
    <property type="match status" value="1"/>
</dbReference>
<dbReference type="GO" id="GO:0005816">
    <property type="term" value="C:spindle pole body"/>
    <property type="evidence" value="ECO:0007669"/>
    <property type="project" value="UniProtKB-ARBA"/>
</dbReference>
<reference evidence="10" key="1">
    <citation type="journal article" date="2018" name="Nat. Microbiol.">
        <title>Leveraging single-cell genomics to expand the fungal tree of life.</title>
        <authorList>
            <person name="Ahrendt S.R."/>
            <person name="Quandt C.A."/>
            <person name="Ciobanu D."/>
            <person name="Clum A."/>
            <person name="Salamov A."/>
            <person name="Andreopoulos B."/>
            <person name="Cheng J.F."/>
            <person name="Woyke T."/>
            <person name="Pelin A."/>
            <person name="Henrissat B."/>
            <person name="Reynolds N.K."/>
            <person name="Benny G.L."/>
            <person name="Smith M.E."/>
            <person name="James T.Y."/>
            <person name="Grigoriev I.V."/>
        </authorList>
    </citation>
    <scope>NUCLEOTIDE SEQUENCE [LARGE SCALE GENOMIC DNA]</scope>
    <source>
        <strain evidence="10">RSA 468</strain>
    </source>
</reference>
<protein>
    <submittedName>
        <fullName evidence="9">Spc98 family-domain-containing protein</fullName>
    </submittedName>
</protein>
<name>A0A4P9ZX52_9FUNG</name>
<keyword evidence="5" id="KW-0206">Cytoskeleton</keyword>
<dbReference type="GO" id="GO:0000930">
    <property type="term" value="C:gamma-tubulin complex"/>
    <property type="evidence" value="ECO:0007669"/>
    <property type="project" value="UniProtKB-ARBA"/>
</dbReference>
<organism evidence="9 10">
    <name type="scientific">Dimargaris cristalligena</name>
    <dbReference type="NCBI Taxonomy" id="215637"/>
    <lineage>
        <taxon>Eukaryota</taxon>
        <taxon>Fungi</taxon>
        <taxon>Fungi incertae sedis</taxon>
        <taxon>Zoopagomycota</taxon>
        <taxon>Kickxellomycotina</taxon>
        <taxon>Dimargaritomycetes</taxon>
        <taxon>Dimargaritales</taxon>
        <taxon>Dimargaritaceae</taxon>
        <taxon>Dimargaris</taxon>
    </lineage>
</organism>
<evidence type="ECO:0000256" key="5">
    <source>
        <dbReference type="ARBA" id="ARBA00023212"/>
    </source>
</evidence>
<dbReference type="GO" id="GO:0051225">
    <property type="term" value="P:spindle assembly"/>
    <property type="evidence" value="ECO:0007669"/>
    <property type="project" value="TreeGrafter"/>
</dbReference>
<evidence type="ECO:0000256" key="3">
    <source>
        <dbReference type="ARBA" id="ARBA00022490"/>
    </source>
</evidence>
<keyword evidence="10" id="KW-1185">Reference proteome</keyword>
<dbReference type="InterPro" id="IPR040457">
    <property type="entry name" value="GCP_C"/>
</dbReference>
<dbReference type="GO" id="GO:0007020">
    <property type="term" value="P:microtubule nucleation"/>
    <property type="evidence" value="ECO:0007669"/>
    <property type="project" value="InterPro"/>
</dbReference>